<sequence length="261" mass="30202">MFGEAGFGAESITWNPYARTNEASKKLSIGRQKGQIPQCSSSSGTYQCHRTSDIFMRVRKKTTLERDKETFYDILAEMWYTWYDYYYYYNHNDERVNPRAGTSPEYRKDPELLPKLCDCEIGVTVQHFLWQNPEETMARRCKPKKFAKEFATGMWIQNDGPQDYNLDDLVQFHGPERSEKVEGMEKVKIAFGEFDALAAESMGRGFPRPSRLYQPPGTFEEKAFFTLYTNVIHWQHGARVGDKVQTASDAAPGEFPPRGFM</sequence>
<accession>A0A1Y2EU97</accession>
<proteinExistence type="predicted"/>
<evidence type="ECO:0000313" key="1">
    <source>
        <dbReference type="EMBL" id="ORY75153.1"/>
    </source>
</evidence>
<organism evidence="1 2">
    <name type="scientific">Protomyces lactucae-debilis</name>
    <dbReference type="NCBI Taxonomy" id="2754530"/>
    <lineage>
        <taxon>Eukaryota</taxon>
        <taxon>Fungi</taxon>
        <taxon>Dikarya</taxon>
        <taxon>Ascomycota</taxon>
        <taxon>Taphrinomycotina</taxon>
        <taxon>Taphrinomycetes</taxon>
        <taxon>Taphrinales</taxon>
        <taxon>Protomycetaceae</taxon>
        <taxon>Protomyces</taxon>
    </lineage>
</organism>
<reference evidence="1 2" key="1">
    <citation type="submission" date="2016-07" db="EMBL/GenBank/DDBJ databases">
        <title>Pervasive Adenine N6-methylation of Active Genes in Fungi.</title>
        <authorList>
            <consortium name="DOE Joint Genome Institute"/>
            <person name="Mondo S.J."/>
            <person name="Dannebaum R.O."/>
            <person name="Kuo R.C."/>
            <person name="Labutti K."/>
            <person name="Haridas S."/>
            <person name="Kuo A."/>
            <person name="Salamov A."/>
            <person name="Ahrendt S.R."/>
            <person name="Lipzen A."/>
            <person name="Sullivan W."/>
            <person name="Andreopoulos W.B."/>
            <person name="Clum A."/>
            <person name="Lindquist E."/>
            <person name="Daum C."/>
            <person name="Ramamoorthy G.K."/>
            <person name="Gryganskyi A."/>
            <person name="Culley D."/>
            <person name="Magnuson J.K."/>
            <person name="James T.Y."/>
            <person name="O'Malley M.A."/>
            <person name="Stajich J.E."/>
            <person name="Spatafora J.W."/>
            <person name="Visel A."/>
            <person name="Grigoriev I.V."/>
        </authorList>
    </citation>
    <scope>NUCLEOTIDE SEQUENCE [LARGE SCALE GENOMIC DNA]</scope>
    <source>
        <strain evidence="1 2">12-1054</strain>
    </source>
</reference>
<name>A0A1Y2EU97_PROLT</name>
<gene>
    <name evidence="1" type="ORF">BCR37DRAFT_384215</name>
</gene>
<dbReference type="GeneID" id="63786793"/>
<dbReference type="RefSeq" id="XP_040722265.1">
    <property type="nucleotide sequence ID" value="XM_040870194.1"/>
</dbReference>
<keyword evidence="2" id="KW-1185">Reference proteome</keyword>
<comment type="caution">
    <text evidence="1">The sequence shown here is derived from an EMBL/GenBank/DDBJ whole genome shotgun (WGS) entry which is preliminary data.</text>
</comment>
<dbReference type="Proteomes" id="UP000193685">
    <property type="component" value="Unassembled WGS sequence"/>
</dbReference>
<protein>
    <submittedName>
        <fullName evidence="1">Uncharacterized protein</fullName>
    </submittedName>
</protein>
<dbReference type="AlphaFoldDB" id="A0A1Y2EU97"/>
<evidence type="ECO:0000313" key="2">
    <source>
        <dbReference type="Proteomes" id="UP000193685"/>
    </source>
</evidence>
<dbReference type="EMBL" id="MCFI01000027">
    <property type="protein sequence ID" value="ORY75153.1"/>
    <property type="molecule type" value="Genomic_DNA"/>
</dbReference>